<evidence type="ECO:0000313" key="7">
    <source>
        <dbReference type="EMBL" id="ALJ59517.1"/>
    </source>
</evidence>
<sequence>MKRFLVTLIATYFLINLSAANKAVYNIMDYGAIADTTILSTNAIQKAIDECAKNGGGVVWVPSGNYLTTSVVLRSNVNLHLDAGSALYASRRVSDYKNHKIKVGASDAEAVEVILIALNENNISVTGTGKLHCQAVREQFRREPQLAITDFVTGREIDNAIKYGADYRTKYRKVPPCPGAINFTDCTNVHIKDVEVIESSFWAVHLQWCDRVYVDGIHIQSSSVDGVNSDGLDIDGCSNVMISNCVINTGDDALCLKTTRQNNETRPCRWITVNNCILTSSSAALKIGTESHADFENIAVSNCIINDANRGLNMIIRDGGNVRNVLFTNIVINTVRKATFWWGNGDAVWLTTQKRSENIPSAGVIENITFNHIIAHGQSGVRLEGFDSEIKNIRFNNFQLFMEPENAIDKRARNGFLFHKVNKLSMIDCEVIWNKEKTEAAWESAYFFENVDKLNLVRTIGEQAPNKKYPAFRFKKVSDMNGKPIK</sequence>
<evidence type="ECO:0000313" key="9">
    <source>
        <dbReference type="Proteomes" id="UP000061809"/>
    </source>
</evidence>
<evidence type="ECO:0000256" key="1">
    <source>
        <dbReference type="ARBA" id="ARBA00008834"/>
    </source>
</evidence>
<dbReference type="InterPro" id="IPR024535">
    <property type="entry name" value="RHGA/B-epi-like_pectate_lyase"/>
</dbReference>
<name>A0A0P0GB87_9BACE</name>
<dbReference type="PANTHER" id="PTHR31339">
    <property type="entry name" value="PECTIN LYASE-RELATED"/>
    <property type="match status" value="1"/>
</dbReference>
<evidence type="ECO:0000256" key="3">
    <source>
        <dbReference type="ARBA" id="ARBA00023295"/>
    </source>
</evidence>
<dbReference type="STRING" id="246787.BcellWH2_02277"/>
<feature type="domain" description="Rhamnogalacturonase A/B/Epimerase-like pectate lyase" evidence="6">
    <location>
        <begin position="25"/>
        <end position="79"/>
    </location>
</feature>
<dbReference type="Gene3D" id="2.160.20.10">
    <property type="entry name" value="Single-stranded right-handed beta-helix, Pectin lyase-like"/>
    <property type="match status" value="1"/>
</dbReference>
<comment type="similarity">
    <text evidence="1 4">Belongs to the glycosyl hydrolase 28 family.</text>
</comment>
<reference evidence="7 9" key="1">
    <citation type="journal article" date="2015" name="Science">
        <title>Genetic determinants of in vivo fitness and diet responsiveness in multiple human gut Bacteroides.</title>
        <authorList>
            <person name="Wu M."/>
            <person name="McNulty N.P."/>
            <person name="Rodionov D.A."/>
            <person name="Khoroshkin M.S."/>
            <person name="Griffin N.W."/>
            <person name="Cheng J."/>
            <person name="Latreille P."/>
            <person name="Kerstetter R.A."/>
            <person name="Terrapon N."/>
            <person name="Henrissat B."/>
            <person name="Osterman A.L."/>
            <person name="Gordon J.I."/>
        </authorList>
    </citation>
    <scope>NUCLEOTIDE SEQUENCE [LARGE SCALE GENOMIC DNA]</scope>
    <source>
        <strain evidence="7 9">WH2</strain>
    </source>
</reference>
<dbReference type="AlphaFoldDB" id="A0A0P0GB87"/>
<evidence type="ECO:0000259" key="6">
    <source>
        <dbReference type="Pfam" id="PF12708"/>
    </source>
</evidence>
<evidence type="ECO:0000313" key="10">
    <source>
        <dbReference type="Proteomes" id="UP000448877"/>
    </source>
</evidence>
<gene>
    <name evidence="7" type="primary">pehX_4</name>
    <name evidence="7" type="ORF">BcellWH2_02277</name>
    <name evidence="8" type="ORF">F2Y81_10470</name>
</gene>
<protein>
    <submittedName>
        <fullName evidence="7">Exo-poly-alpha-D-galacturonosidase</fullName>
        <ecNumber evidence="7">3.2.1.82</ecNumber>
    </submittedName>
</protein>
<organism evidence="7 9">
    <name type="scientific">Bacteroides cellulosilyticus</name>
    <dbReference type="NCBI Taxonomy" id="246787"/>
    <lineage>
        <taxon>Bacteria</taxon>
        <taxon>Pseudomonadati</taxon>
        <taxon>Bacteroidota</taxon>
        <taxon>Bacteroidia</taxon>
        <taxon>Bacteroidales</taxon>
        <taxon>Bacteroidaceae</taxon>
        <taxon>Bacteroides</taxon>
    </lineage>
</organism>
<dbReference type="KEGG" id="bcel:BcellWH2_02277"/>
<dbReference type="InterPro" id="IPR051801">
    <property type="entry name" value="GH28_Enzymes"/>
</dbReference>
<evidence type="ECO:0000313" key="8">
    <source>
        <dbReference type="EMBL" id="KAA5418863.1"/>
    </source>
</evidence>
<evidence type="ECO:0000256" key="4">
    <source>
        <dbReference type="RuleBase" id="RU361169"/>
    </source>
</evidence>
<accession>A0A0P0GB87</accession>
<dbReference type="GeneID" id="66306356"/>
<dbReference type="eggNOG" id="COG5434">
    <property type="taxonomic scope" value="Bacteria"/>
</dbReference>
<dbReference type="PANTHER" id="PTHR31339:SF0">
    <property type="entry name" value="PECTIN LYASE-LIKE SUPERFAMILY PROTEIN"/>
    <property type="match status" value="1"/>
</dbReference>
<feature type="signal peptide" evidence="5">
    <location>
        <begin position="1"/>
        <end position="23"/>
    </location>
</feature>
<dbReference type="Proteomes" id="UP000061809">
    <property type="component" value="Chromosome"/>
</dbReference>
<dbReference type="InterPro" id="IPR011050">
    <property type="entry name" value="Pectin_lyase_fold/virulence"/>
</dbReference>
<dbReference type="EC" id="3.2.1.82" evidence="7"/>
<dbReference type="PATRIC" id="fig|246787.4.peg.2337"/>
<dbReference type="GO" id="GO:0033917">
    <property type="term" value="F:exo-poly-alpha-galacturonosidase activity"/>
    <property type="evidence" value="ECO:0007669"/>
    <property type="project" value="UniProtKB-EC"/>
</dbReference>
<keyword evidence="2 4" id="KW-0378">Hydrolase</keyword>
<dbReference type="Pfam" id="PF00295">
    <property type="entry name" value="Glyco_hydro_28"/>
    <property type="match status" value="1"/>
</dbReference>
<keyword evidence="5" id="KW-0732">Signal</keyword>
<proteinExistence type="inferred from homology"/>
<dbReference type="Proteomes" id="UP000448877">
    <property type="component" value="Unassembled WGS sequence"/>
</dbReference>
<feature type="chain" id="PRO_5013461279" evidence="5">
    <location>
        <begin position="24"/>
        <end position="486"/>
    </location>
</feature>
<dbReference type="InterPro" id="IPR000743">
    <property type="entry name" value="Glyco_hydro_28"/>
</dbReference>
<evidence type="ECO:0000256" key="5">
    <source>
        <dbReference type="SAM" id="SignalP"/>
    </source>
</evidence>
<dbReference type="EMBL" id="CP012801">
    <property type="protein sequence ID" value="ALJ59517.1"/>
    <property type="molecule type" value="Genomic_DNA"/>
</dbReference>
<dbReference type="SUPFAM" id="SSF51126">
    <property type="entry name" value="Pectin lyase-like"/>
    <property type="match status" value="1"/>
</dbReference>
<dbReference type="GO" id="GO:0004650">
    <property type="term" value="F:polygalacturonase activity"/>
    <property type="evidence" value="ECO:0007669"/>
    <property type="project" value="InterPro"/>
</dbReference>
<reference evidence="8 10" key="2">
    <citation type="journal article" date="2019" name="Nat. Med.">
        <title>A library of human gut bacterial isolates paired with longitudinal multiomics data enables mechanistic microbiome research.</title>
        <authorList>
            <person name="Poyet M."/>
            <person name="Groussin M."/>
            <person name="Gibbons S.M."/>
            <person name="Avila-Pacheco J."/>
            <person name="Jiang X."/>
            <person name="Kearney S.M."/>
            <person name="Perrotta A.R."/>
            <person name="Berdy B."/>
            <person name="Zhao S."/>
            <person name="Lieberman T.D."/>
            <person name="Swanson P.K."/>
            <person name="Smith M."/>
            <person name="Roesemann S."/>
            <person name="Alexander J.E."/>
            <person name="Rich S.A."/>
            <person name="Livny J."/>
            <person name="Vlamakis H."/>
            <person name="Clish C."/>
            <person name="Bullock K."/>
            <person name="Deik A."/>
            <person name="Scott J."/>
            <person name="Pierce K.A."/>
            <person name="Xavier R.J."/>
            <person name="Alm E.J."/>
        </authorList>
    </citation>
    <scope>NUCLEOTIDE SEQUENCE [LARGE SCALE GENOMIC DNA]</scope>
    <source>
        <strain evidence="8 10">BIOML-A6</strain>
    </source>
</reference>
<dbReference type="GO" id="GO:0005975">
    <property type="term" value="P:carbohydrate metabolic process"/>
    <property type="evidence" value="ECO:0007669"/>
    <property type="project" value="InterPro"/>
</dbReference>
<dbReference type="InterPro" id="IPR012334">
    <property type="entry name" value="Pectin_lyas_fold"/>
</dbReference>
<evidence type="ECO:0000256" key="2">
    <source>
        <dbReference type="ARBA" id="ARBA00022801"/>
    </source>
</evidence>
<dbReference type="EMBL" id="VVYV01000015">
    <property type="protein sequence ID" value="KAA5418863.1"/>
    <property type="molecule type" value="Genomic_DNA"/>
</dbReference>
<dbReference type="RefSeq" id="WP_007210746.1">
    <property type="nucleotide sequence ID" value="NZ_CABMLT010000002.1"/>
</dbReference>
<dbReference type="Pfam" id="PF12708">
    <property type="entry name" value="Pect-lyase_RHGA_epim"/>
    <property type="match status" value="1"/>
</dbReference>
<keyword evidence="3 4" id="KW-0326">Glycosidase</keyword>